<feature type="modified residue" description="S-(dipyrrolylmethanemethyl)cysteine" evidence="7">
    <location>
        <position position="303"/>
    </location>
</feature>
<evidence type="ECO:0000256" key="5">
    <source>
        <dbReference type="ARBA" id="ARBA00023244"/>
    </source>
</evidence>
<evidence type="ECO:0000256" key="6">
    <source>
        <dbReference type="ARBA" id="ARBA00048169"/>
    </source>
</evidence>
<dbReference type="InterPro" id="IPR036803">
    <property type="entry name" value="Porphobilinogen_deaminase_C_sf"/>
</dbReference>
<dbReference type="HAMAP" id="MF_00260">
    <property type="entry name" value="Porphobil_deam"/>
    <property type="match status" value="1"/>
</dbReference>
<organism evidence="11 12">
    <name type="scientific">Kocuria palustris PEL</name>
    <dbReference type="NCBI Taxonomy" id="1236550"/>
    <lineage>
        <taxon>Bacteria</taxon>
        <taxon>Bacillati</taxon>
        <taxon>Actinomycetota</taxon>
        <taxon>Actinomycetes</taxon>
        <taxon>Micrococcales</taxon>
        <taxon>Micrococcaceae</taxon>
        <taxon>Kocuria</taxon>
    </lineage>
</organism>
<dbReference type="EMBL" id="ANHZ02000033">
    <property type="protein sequence ID" value="EME35530.1"/>
    <property type="molecule type" value="Genomic_DNA"/>
</dbReference>
<feature type="region of interest" description="Disordered" evidence="8">
    <location>
        <begin position="1"/>
        <end position="29"/>
    </location>
</feature>
<feature type="region of interest" description="Disordered" evidence="8">
    <location>
        <begin position="243"/>
        <end position="264"/>
    </location>
</feature>
<evidence type="ECO:0000313" key="11">
    <source>
        <dbReference type="EMBL" id="EME35530.1"/>
    </source>
</evidence>
<evidence type="ECO:0000256" key="1">
    <source>
        <dbReference type="ARBA" id="ARBA00002869"/>
    </source>
</evidence>
<dbReference type="Gene3D" id="3.30.160.40">
    <property type="entry name" value="Porphobilinogen deaminase, C-terminal domain"/>
    <property type="match status" value="1"/>
</dbReference>
<comment type="miscellaneous">
    <text evidence="7">The porphobilinogen subunits are added to the dipyrromethane group.</text>
</comment>
<dbReference type="InterPro" id="IPR022418">
    <property type="entry name" value="Porphobilinogen_deaminase_C"/>
</dbReference>
<comment type="cofactor">
    <cofactor evidence="7">
        <name>dipyrromethane</name>
        <dbReference type="ChEBI" id="CHEBI:60342"/>
    </cofactor>
    <text evidence="7">Binds 1 dipyrromethane group covalently.</text>
</comment>
<reference evidence="11 12" key="1">
    <citation type="journal article" date="2014" name="Genome Announc.">
        <title>Draft Genome Sequence of Kocuria palustris PEL.</title>
        <authorList>
            <person name="Sharma G."/>
            <person name="Khatri I."/>
            <person name="Subramanian S."/>
        </authorList>
    </citation>
    <scope>NUCLEOTIDE SEQUENCE [LARGE SCALE GENOMIC DNA]</scope>
    <source>
        <strain evidence="11 12">PEL</strain>
    </source>
</reference>
<comment type="catalytic activity">
    <reaction evidence="6 7">
        <text>4 porphobilinogen + H2O = hydroxymethylbilane + 4 NH4(+)</text>
        <dbReference type="Rhea" id="RHEA:13185"/>
        <dbReference type="ChEBI" id="CHEBI:15377"/>
        <dbReference type="ChEBI" id="CHEBI:28938"/>
        <dbReference type="ChEBI" id="CHEBI:57845"/>
        <dbReference type="ChEBI" id="CHEBI:58126"/>
        <dbReference type="EC" id="2.5.1.61"/>
    </reaction>
</comment>
<accession>M2YAP3</accession>
<evidence type="ECO:0000259" key="10">
    <source>
        <dbReference type="Pfam" id="PF03900"/>
    </source>
</evidence>
<dbReference type="SUPFAM" id="SSF54782">
    <property type="entry name" value="Porphobilinogen deaminase (hydroxymethylbilane synthase), C-terminal domain"/>
    <property type="match status" value="1"/>
</dbReference>
<dbReference type="InterPro" id="IPR000860">
    <property type="entry name" value="HemC"/>
</dbReference>
<dbReference type="Pfam" id="PF01379">
    <property type="entry name" value="Porphobil_deam"/>
    <property type="match status" value="1"/>
</dbReference>
<evidence type="ECO:0000256" key="4">
    <source>
        <dbReference type="ARBA" id="ARBA00022679"/>
    </source>
</evidence>
<comment type="function">
    <text evidence="1 7">Tetrapolymerization of the monopyrrole PBG into the hydroxymethylbilane pre-uroporphyrinogen in several discrete steps.</text>
</comment>
<feature type="compositionally biased region" description="Polar residues" evidence="8">
    <location>
        <begin position="1"/>
        <end position="13"/>
    </location>
</feature>
<evidence type="ECO:0000259" key="9">
    <source>
        <dbReference type="Pfam" id="PF01379"/>
    </source>
</evidence>
<dbReference type="Proteomes" id="UP000009877">
    <property type="component" value="Unassembled WGS sequence"/>
</dbReference>
<keyword evidence="4 7" id="KW-0808">Transferase</keyword>
<comment type="caution">
    <text evidence="11">The sequence shown here is derived from an EMBL/GenBank/DDBJ whole genome shotgun (WGS) entry which is preliminary data.</text>
</comment>
<comment type="subunit">
    <text evidence="3 7">Monomer.</text>
</comment>
<dbReference type="PANTHER" id="PTHR11557:SF0">
    <property type="entry name" value="PORPHOBILINOGEN DEAMINASE"/>
    <property type="match status" value="1"/>
</dbReference>
<comment type="similarity">
    <text evidence="2 7">Belongs to the HMBS family.</text>
</comment>
<feature type="domain" description="Porphobilinogen deaminase N-terminal" evidence="9">
    <location>
        <begin position="31"/>
        <end position="237"/>
    </location>
</feature>
<evidence type="ECO:0000313" key="12">
    <source>
        <dbReference type="Proteomes" id="UP000009877"/>
    </source>
</evidence>
<dbReference type="Pfam" id="PF03900">
    <property type="entry name" value="Porphobil_deamC"/>
    <property type="match status" value="1"/>
</dbReference>
<dbReference type="InterPro" id="IPR022417">
    <property type="entry name" value="Porphobilin_deaminase_N"/>
</dbReference>
<dbReference type="EC" id="2.5.1.61" evidence="7"/>
<dbReference type="STRING" id="71999.KPaMU14_03560"/>
<evidence type="ECO:0000256" key="2">
    <source>
        <dbReference type="ARBA" id="ARBA00005638"/>
    </source>
</evidence>
<dbReference type="PANTHER" id="PTHR11557">
    <property type="entry name" value="PORPHOBILINOGEN DEAMINASE"/>
    <property type="match status" value="1"/>
</dbReference>
<evidence type="ECO:0000256" key="7">
    <source>
        <dbReference type="HAMAP-Rule" id="MF_00260"/>
    </source>
</evidence>
<protein>
    <recommendedName>
        <fullName evidence="7">Porphobilinogen deaminase</fullName>
        <shortName evidence="7">PBG</shortName>
        <ecNumber evidence="7">2.5.1.61</ecNumber>
    </recommendedName>
    <alternativeName>
        <fullName evidence="7">Hydroxymethylbilane synthase</fullName>
        <shortName evidence="7">HMBS</shortName>
    </alternativeName>
    <alternativeName>
        <fullName evidence="7">Pre-uroporphyrinogen synthase</fullName>
    </alternativeName>
</protein>
<gene>
    <name evidence="7" type="primary">hemC</name>
    <name evidence="11" type="ORF">C884_01694</name>
</gene>
<dbReference type="InterPro" id="IPR022419">
    <property type="entry name" value="Porphobilin_deaminase_cofac_BS"/>
</dbReference>
<keyword evidence="12" id="KW-1185">Reference proteome</keyword>
<dbReference type="GO" id="GO:0005737">
    <property type="term" value="C:cytoplasm"/>
    <property type="evidence" value="ECO:0007669"/>
    <property type="project" value="UniProtKB-UniRule"/>
</dbReference>
<evidence type="ECO:0000256" key="3">
    <source>
        <dbReference type="ARBA" id="ARBA00011245"/>
    </source>
</evidence>
<name>M2YAP3_9MICC</name>
<dbReference type="GO" id="GO:0004418">
    <property type="term" value="F:hydroxymethylbilane synthase activity"/>
    <property type="evidence" value="ECO:0007669"/>
    <property type="project" value="UniProtKB-UniRule"/>
</dbReference>
<proteinExistence type="inferred from homology"/>
<dbReference type="GO" id="GO:0006782">
    <property type="term" value="P:protoporphyrinogen IX biosynthetic process"/>
    <property type="evidence" value="ECO:0007669"/>
    <property type="project" value="UniProtKB-UniRule"/>
</dbReference>
<dbReference type="NCBIfam" id="TIGR00212">
    <property type="entry name" value="hemC"/>
    <property type="match status" value="1"/>
</dbReference>
<dbReference type="FunFam" id="3.40.190.10:FF:000005">
    <property type="entry name" value="Porphobilinogen deaminase"/>
    <property type="match status" value="1"/>
</dbReference>
<dbReference type="PRINTS" id="PR00151">
    <property type="entry name" value="PORPHBDMNASE"/>
</dbReference>
<feature type="domain" description="Porphobilinogen deaminase C-terminal" evidence="10">
    <location>
        <begin position="288"/>
        <end position="359"/>
    </location>
</feature>
<dbReference type="AlphaFoldDB" id="M2YAP3"/>
<keyword evidence="5 7" id="KW-0627">Porphyrin biosynthesis</keyword>
<dbReference type="SUPFAM" id="SSF53850">
    <property type="entry name" value="Periplasmic binding protein-like II"/>
    <property type="match status" value="1"/>
</dbReference>
<sequence>MSGQPHETDQVGQDMSEAERTEDQRQPAAVLRVGTRGSALARTQTTWAADRVAEAAGVSHELEIIRTEGDVLTGSLATLGGTGVFAAALRVALLEDRVDMAVHSLKDLPTAPTPGLSIGAVPEREDPRDALCARDGLRLEQLPDGAKVGTGSPRRAAQLLLARPDLQIVDIRGNVPTRLARVAGLDPEGPGDLDAVVLAASGLRRLGLQAHITEALDPSVVLPAPGQGALALEIRTEVLERDPELAEQASGSSQDAVAAQRARPGQDALDSDLLQGLARINHLETRWAVTAERALLARLEAGCAAPVGTLATVENGMLTLRVAVASPDGAEVMRRTEASHELSTAAARELGRRVGDGLLADGAARLAGLA</sequence>
<dbReference type="PIRSF" id="PIRSF001438">
    <property type="entry name" value="4pyrrol_synth_OHMeBilane_synth"/>
    <property type="match status" value="1"/>
</dbReference>
<dbReference type="PROSITE" id="PS00533">
    <property type="entry name" value="PORPHOBILINOGEN_DEAM"/>
    <property type="match status" value="1"/>
</dbReference>
<dbReference type="Gene3D" id="3.40.190.10">
    <property type="entry name" value="Periplasmic binding protein-like II"/>
    <property type="match status" value="2"/>
</dbReference>
<evidence type="ECO:0000256" key="8">
    <source>
        <dbReference type="SAM" id="MobiDB-lite"/>
    </source>
</evidence>